<name>A0A423WE64_CYTCH</name>
<feature type="compositionally biased region" description="Polar residues" evidence="1">
    <location>
        <begin position="763"/>
        <end position="773"/>
    </location>
</feature>
<dbReference type="Proteomes" id="UP000284375">
    <property type="component" value="Unassembled WGS sequence"/>
</dbReference>
<feature type="region of interest" description="Disordered" evidence="1">
    <location>
        <begin position="754"/>
        <end position="773"/>
    </location>
</feature>
<evidence type="ECO:0000256" key="1">
    <source>
        <dbReference type="SAM" id="MobiDB-lite"/>
    </source>
</evidence>
<protein>
    <submittedName>
        <fullName evidence="2">Uncharacterized protein</fullName>
    </submittedName>
</protein>
<keyword evidence="3" id="KW-1185">Reference proteome</keyword>
<feature type="region of interest" description="Disordered" evidence="1">
    <location>
        <begin position="322"/>
        <end position="366"/>
    </location>
</feature>
<accession>A0A423WE64</accession>
<gene>
    <name evidence="2" type="ORF">VSDG_02298</name>
</gene>
<evidence type="ECO:0000313" key="2">
    <source>
        <dbReference type="EMBL" id="ROW01665.1"/>
    </source>
</evidence>
<dbReference type="EMBL" id="LJZO01000006">
    <property type="protein sequence ID" value="ROW01665.1"/>
    <property type="molecule type" value="Genomic_DNA"/>
</dbReference>
<dbReference type="STRING" id="252740.A0A423WE64"/>
<proteinExistence type="predicted"/>
<dbReference type="AlphaFoldDB" id="A0A423WE64"/>
<evidence type="ECO:0000313" key="3">
    <source>
        <dbReference type="Proteomes" id="UP000284375"/>
    </source>
</evidence>
<reference evidence="2 3" key="1">
    <citation type="submission" date="2015-09" db="EMBL/GenBank/DDBJ databases">
        <title>Host preference determinants of Valsa canker pathogens revealed by comparative genomics.</title>
        <authorList>
            <person name="Yin Z."/>
            <person name="Huang L."/>
        </authorList>
    </citation>
    <scope>NUCLEOTIDE SEQUENCE [LARGE SCALE GENOMIC DNA]</scope>
    <source>
        <strain evidence="2 3">YSFL</strain>
    </source>
</reference>
<sequence>MGTEHVPQLLVEFYLSSLWTWRSEARIRVIESLKSLDLEKAYFYFDDEVGWLQVRCQAADKKDILKRHLEIQSQIESEIKHQDDMQPDGALIHDIMNFFIEVPTPNLPVSTMIELEVPIELHKFEEVVAWQDLQPQYRRFSIDFLMDGAHKAIEEAHGAKLSIDWPTRVIFAGAPSKTAAEAVKAKLTRLLQSWLFLRPSTRHVFFVEDEASAPGWTVDVRSLHQIDPLLAPSTLLDPLDYILPAMYETVFNDAYCLRLCYKDPYRGVTWSTFGPRAQDVFKGQAPKRDSQIFHSVRATPKERRGVIQADTPATAIKQWIQELPKPGSDSTTVSGLEENPRTTTSDGVGEDDPVPLCRAPGTQRDGLVATPADAARDQHSLLDDPIAQDSASALQRALRPSRRSILVPHPNSIPKCQDARSQPLATRGSEFDQYIKHSLQNLMRPMKAKYGVVRLRAEIGRFFMGNVEKSGVARNREKQPANGWKPEQLIDRLNKSEGNCFFTKVLSYWGNDVDHLVNMKEDKQKVWNPTGQGRIFFDFYFRARTSAGTSAHFVLEVDGRDFSWNLREARNPYDPIVVHCLSQSWDFRLVASHDYTLDQNVHFGAFARALVDSLIIRSPVLEFQYDFDGPPPVTIDEVRIRQVRRFQTQNKKTFLDVSRIFPTIVKNFSGTKYRAVRSLLEDDRTKGVFNGWYEASVSSARMEELLQQNEALAPGDEVEWTLEQLEKEAVFEDTYQPACHIVKRMDGVGVKCDNGMPHGETPRTPQSRSIYQY</sequence>
<organism evidence="2 3">
    <name type="scientific">Cytospora chrysosperma</name>
    <name type="common">Cytospora canker fungus</name>
    <name type="synonym">Sphaeria chrysosperma</name>
    <dbReference type="NCBI Taxonomy" id="252740"/>
    <lineage>
        <taxon>Eukaryota</taxon>
        <taxon>Fungi</taxon>
        <taxon>Dikarya</taxon>
        <taxon>Ascomycota</taxon>
        <taxon>Pezizomycotina</taxon>
        <taxon>Sordariomycetes</taxon>
        <taxon>Sordariomycetidae</taxon>
        <taxon>Diaporthales</taxon>
        <taxon>Cytosporaceae</taxon>
        <taxon>Cytospora</taxon>
    </lineage>
</organism>
<comment type="caution">
    <text evidence="2">The sequence shown here is derived from an EMBL/GenBank/DDBJ whole genome shotgun (WGS) entry which is preliminary data.</text>
</comment>
<dbReference type="OrthoDB" id="3439512at2759"/>